<dbReference type="GO" id="GO:0004497">
    <property type="term" value="F:monooxygenase activity"/>
    <property type="evidence" value="ECO:0007669"/>
    <property type="project" value="UniProtKB-KW"/>
</dbReference>
<dbReference type="Proteomes" id="UP000008066">
    <property type="component" value="Unassembled WGS sequence"/>
</dbReference>
<comment type="catalytic activity">
    <reaction evidence="14">
        <text>[(1-&gt;4)-beta-D-glucosyl]n+m + reduced acceptor + O2 = 4-dehydro-beta-D-glucosyl-[(1-&gt;4)-beta-D-glucosyl]n-1 + [(1-&gt;4)-beta-D-glucosyl]m + acceptor + H2O.</text>
        <dbReference type="EC" id="1.14.99.56"/>
    </reaction>
</comment>
<keyword evidence="8" id="KW-0186">Copper</keyword>
<evidence type="ECO:0000256" key="1">
    <source>
        <dbReference type="ARBA" id="ARBA00001973"/>
    </source>
</evidence>
<dbReference type="GO" id="GO:0030245">
    <property type="term" value="P:cellulose catabolic process"/>
    <property type="evidence" value="ECO:0007669"/>
    <property type="project" value="UniProtKB-KW"/>
</dbReference>
<comment type="similarity">
    <text evidence="13">Belongs to the polysaccharide monooxygenase AA9 family.</text>
</comment>
<feature type="domain" description="Auxiliary Activity family 9 catalytic" evidence="17">
    <location>
        <begin position="27"/>
        <end position="270"/>
    </location>
</feature>
<name>G0S3Z1_CHATD</name>
<gene>
    <name evidence="18" type="ORF">CTHT_0021940</name>
</gene>
<evidence type="ECO:0000256" key="14">
    <source>
        <dbReference type="ARBA" id="ARBA00045077"/>
    </source>
</evidence>
<dbReference type="GO" id="GO:0046872">
    <property type="term" value="F:metal ion binding"/>
    <property type="evidence" value="ECO:0007669"/>
    <property type="project" value="UniProtKB-KW"/>
</dbReference>
<feature type="chain" id="PRO_5003409294" description="lytic cellulose monooxygenase (C4-dehydrogenating)" evidence="16">
    <location>
        <begin position="27"/>
        <end position="339"/>
    </location>
</feature>
<dbReference type="InterPro" id="IPR005103">
    <property type="entry name" value="AA9_LPMO"/>
</dbReference>
<reference evidence="18 19" key="1">
    <citation type="journal article" date="2011" name="Cell">
        <title>Insight into structure and assembly of the nuclear pore complex by utilizing the genome of a eukaryotic thermophile.</title>
        <authorList>
            <person name="Amlacher S."/>
            <person name="Sarges P."/>
            <person name="Flemming D."/>
            <person name="van Noort V."/>
            <person name="Kunze R."/>
            <person name="Devos D.P."/>
            <person name="Arumugam M."/>
            <person name="Bork P."/>
            <person name="Hurt E."/>
        </authorList>
    </citation>
    <scope>NUCLEOTIDE SEQUENCE [LARGE SCALE GENOMIC DNA]</scope>
    <source>
        <strain evidence="19">DSM 1495 / CBS 144.50 / IMI 039719</strain>
    </source>
</reference>
<dbReference type="EC" id="1.14.99.56" evidence="15"/>
<comment type="cofactor">
    <cofactor evidence="1">
        <name>Cu(2+)</name>
        <dbReference type="ChEBI" id="CHEBI:29036"/>
    </cofactor>
</comment>
<dbReference type="CDD" id="cd21175">
    <property type="entry name" value="LPMO_AA9"/>
    <property type="match status" value="1"/>
</dbReference>
<dbReference type="OMA" id="VQWNGWP"/>
<dbReference type="GeneID" id="18256232"/>
<keyword evidence="4" id="KW-0479">Metal-binding</keyword>
<proteinExistence type="inferred from homology"/>
<dbReference type="PANTHER" id="PTHR33353:SF36">
    <property type="entry name" value="ENDO-BETA-1,4-GLUCANASE D"/>
    <property type="match status" value="1"/>
</dbReference>
<evidence type="ECO:0000256" key="8">
    <source>
        <dbReference type="ARBA" id="ARBA00023008"/>
    </source>
</evidence>
<evidence type="ECO:0000256" key="16">
    <source>
        <dbReference type="SAM" id="SignalP"/>
    </source>
</evidence>
<dbReference type="OrthoDB" id="4849160at2759"/>
<dbReference type="Pfam" id="PF03443">
    <property type="entry name" value="AA9"/>
    <property type="match status" value="1"/>
</dbReference>
<evidence type="ECO:0000256" key="7">
    <source>
        <dbReference type="ARBA" id="ARBA00023002"/>
    </source>
</evidence>
<evidence type="ECO:0000256" key="5">
    <source>
        <dbReference type="ARBA" id="ARBA00022729"/>
    </source>
</evidence>
<keyword evidence="3" id="KW-0964">Secreted</keyword>
<evidence type="ECO:0000313" key="18">
    <source>
        <dbReference type="EMBL" id="EGS20367.1"/>
    </source>
</evidence>
<evidence type="ECO:0000256" key="4">
    <source>
        <dbReference type="ARBA" id="ARBA00022723"/>
    </source>
</evidence>
<keyword evidence="19" id="KW-1185">Reference proteome</keyword>
<comment type="subcellular location">
    <subcellularLocation>
        <location evidence="2">Secreted</location>
    </subcellularLocation>
</comment>
<evidence type="ECO:0000256" key="11">
    <source>
        <dbReference type="ARBA" id="ARBA00023277"/>
    </source>
</evidence>
<dbReference type="Gene3D" id="2.70.50.70">
    <property type="match status" value="1"/>
</dbReference>
<dbReference type="AlphaFoldDB" id="G0S3Z1"/>
<evidence type="ECO:0000259" key="17">
    <source>
        <dbReference type="Pfam" id="PF03443"/>
    </source>
</evidence>
<evidence type="ECO:0000256" key="15">
    <source>
        <dbReference type="ARBA" id="ARBA00047174"/>
    </source>
</evidence>
<accession>G0S3Z1</accession>
<organism evidence="19">
    <name type="scientific">Chaetomium thermophilum (strain DSM 1495 / CBS 144.50 / IMI 039719)</name>
    <name type="common">Thermochaetoides thermophila</name>
    <dbReference type="NCBI Taxonomy" id="759272"/>
    <lineage>
        <taxon>Eukaryota</taxon>
        <taxon>Fungi</taxon>
        <taxon>Dikarya</taxon>
        <taxon>Ascomycota</taxon>
        <taxon>Pezizomycotina</taxon>
        <taxon>Sordariomycetes</taxon>
        <taxon>Sordariomycetidae</taxon>
        <taxon>Sordariales</taxon>
        <taxon>Chaetomiaceae</taxon>
        <taxon>Thermochaetoides</taxon>
    </lineage>
</organism>
<evidence type="ECO:0000256" key="3">
    <source>
        <dbReference type="ARBA" id="ARBA00022525"/>
    </source>
</evidence>
<keyword evidence="11" id="KW-0119">Carbohydrate metabolism</keyword>
<keyword evidence="5 16" id="KW-0732">Signal</keyword>
<evidence type="ECO:0000256" key="2">
    <source>
        <dbReference type="ARBA" id="ARBA00004613"/>
    </source>
</evidence>
<keyword evidence="12" id="KW-0624">Polysaccharide degradation</keyword>
<dbReference type="EMBL" id="GL988041">
    <property type="protein sequence ID" value="EGS20367.1"/>
    <property type="molecule type" value="Genomic_DNA"/>
</dbReference>
<evidence type="ECO:0000256" key="10">
    <source>
        <dbReference type="ARBA" id="ARBA00023157"/>
    </source>
</evidence>
<evidence type="ECO:0000256" key="6">
    <source>
        <dbReference type="ARBA" id="ARBA00023001"/>
    </source>
</evidence>
<keyword evidence="7" id="KW-0560">Oxidoreductase</keyword>
<feature type="signal peptide" evidence="16">
    <location>
        <begin position="1"/>
        <end position="26"/>
    </location>
</feature>
<evidence type="ECO:0000313" key="19">
    <source>
        <dbReference type="Proteomes" id="UP000008066"/>
    </source>
</evidence>
<keyword evidence="6" id="KW-0136">Cellulose degradation</keyword>
<dbReference type="KEGG" id="cthr:CTHT_0021940"/>
<sequence length="339" mass="37281">MPPSTSSLLSILLTLSSTLIPDPVFAHSHLSHIVVNGALYHGYDPRSPVKNPDSNKTYNNPRPNHPGSVAWSYAAFDDGFVAPENYSHPDIICHIGATSPKAHAPVRPGDLIHIQWNGWPVGHVGPILTYIAPCKSQSGCAGVDKTTLRWTKIDESRPVLEILPNNENRWDVEHGRAGIVGKRWATDVMVAANNSWQVEVPRGLARGAYVMRHEIIALHFAAKRGGAQNYPVCFNLWIEGEKEGSVTLDGYDAREFYRDDHIGVWVNVTAPALASYIIPGPTIASWAMPVPYAQQTSMLLRSEGTPVVVTRSTETVLWTAEVTPTPTGQAVRHRYHLRG</sequence>
<dbReference type="STRING" id="759272.G0S3Z1"/>
<evidence type="ECO:0000256" key="12">
    <source>
        <dbReference type="ARBA" id="ARBA00023326"/>
    </source>
</evidence>
<evidence type="ECO:0000256" key="9">
    <source>
        <dbReference type="ARBA" id="ARBA00023033"/>
    </source>
</evidence>
<dbReference type="eggNOG" id="ENOG502RY3D">
    <property type="taxonomic scope" value="Eukaryota"/>
</dbReference>
<dbReference type="SMR" id="G0S3Z1"/>
<dbReference type="PANTHER" id="PTHR33353">
    <property type="entry name" value="PUTATIVE (AFU_ORTHOLOGUE AFUA_1G12560)-RELATED"/>
    <property type="match status" value="1"/>
</dbReference>
<keyword evidence="9" id="KW-0503">Monooxygenase</keyword>
<dbReference type="RefSeq" id="XP_006692663.1">
    <property type="nucleotide sequence ID" value="XM_006692600.1"/>
</dbReference>
<dbReference type="InterPro" id="IPR049892">
    <property type="entry name" value="AA9"/>
</dbReference>
<dbReference type="GO" id="GO:0005576">
    <property type="term" value="C:extracellular region"/>
    <property type="evidence" value="ECO:0007669"/>
    <property type="project" value="UniProtKB-SubCell"/>
</dbReference>
<keyword evidence="10" id="KW-1015">Disulfide bond</keyword>
<evidence type="ECO:0000256" key="13">
    <source>
        <dbReference type="ARBA" id="ARBA00044502"/>
    </source>
</evidence>
<dbReference type="HOGENOM" id="CLU_031730_1_3_1"/>
<protein>
    <recommendedName>
        <fullName evidence="15">lytic cellulose monooxygenase (C4-dehydrogenating)</fullName>
        <ecNumber evidence="15">1.14.99.56</ecNumber>
    </recommendedName>
</protein>